<dbReference type="GO" id="GO:0006950">
    <property type="term" value="P:response to stress"/>
    <property type="evidence" value="ECO:0007669"/>
    <property type="project" value="TreeGrafter"/>
</dbReference>
<dbReference type="PROSITE" id="PS50995">
    <property type="entry name" value="HTH_MARR_2"/>
    <property type="match status" value="1"/>
</dbReference>
<evidence type="ECO:0000313" key="2">
    <source>
        <dbReference type="EMBL" id="RBP00233.1"/>
    </source>
</evidence>
<dbReference type="PANTHER" id="PTHR33164">
    <property type="entry name" value="TRANSCRIPTIONAL REGULATOR, MARR FAMILY"/>
    <property type="match status" value="1"/>
</dbReference>
<dbReference type="GO" id="GO:0003700">
    <property type="term" value="F:DNA-binding transcription factor activity"/>
    <property type="evidence" value="ECO:0007669"/>
    <property type="project" value="InterPro"/>
</dbReference>
<dbReference type="Proteomes" id="UP000253529">
    <property type="component" value="Unassembled WGS sequence"/>
</dbReference>
<sequence>MGVTASGRTRVLEAVRDAARFDAGPLDRRLGYWLRRAQLAVFRDFFATFESYDIRPAQYSILTVIESNPGLKQGVVGEALGIKRANFVAMIDELQGRGLVRRAPIPGDRRSHALVLTAEGARLTAELHAVSDRHEGKLIAAIGETAYRDLFAPLNALARLGEGER</sequence>
<evidence type="ECO:0000259" key="1">
    <source>
        <dbReference type="PROSITE" id="PS50995"/>
    </source>
</evidence>
<keyword evidence="3" id="KW-1185">Reference proteome</keyword>
<feature type="domain" description="HTH marR-type" evidence="1">
    <location>
        <begin position="27"/>
        <end position="159"/>
    </location>
</feature>
<dbReference type="InterPro" id="IPR039422">
    <property type="entry name" value="MarR/SlyA-like"/>
</dbReference>
<dbReference type="Gene3D" id="1.10.10.10">
    <property type="entry name" value="Winged helix-like DNA-binding domain superfamily/Winged helix DNA-binding domain"/>
    <property type="match status" value="1"/>
</dbReference>
<dbReference type="EMBL" id="QNRK01000068">
    <property type="protein sequence ID" value="RBP00233.1"/>
    <property type="molecule type" value="Genomic_DNA"/>
</dbReference>
<dbReference type="InterPro" id="IPR036388">
    <property type="entry name" value="WH-like_DNA-bd_sf"/>
</dbReference>
<dbReference type="PRINTS" id="PR00598">
    <property type="entry name" value="HTHMARR"/>
</dbReference>
<dbReference type="RefSeq" id="WP_113894156.1">
    <property type="nucleotide sequence ID" value="NZ_QNRK01000068.1"/>
</dbReference>
<reference evidence="2 3" key="1">
    <citation type="submission" date="2018-06" db="EMBL/GenBank/DDBJ databases">
        <title>Genomic Encyclopedia of Type Strains, Phase IV (KMG-IV): sequencing the most valuable type-strain genomes for metagenomic binning, comparative biology and taxonomic classification.</title>
        <authorList>
            <person name="Goeker M."/>
        </authorList>
    </citation>
    <scope>NUCLEOTIDE SEQUENCE [LARGE SCALE GENOMIC DNA]</scope>
    <source>
        <strain evidence="2 3">DSM 24875</strain>
    </source>
</reference>
<dbReference type="AlphaFoldDB" id="A0A366ED30"/>
<protein>
    <submittedName>
        <fullName evidence="2">MarR family transcriptional regulator</fullName>
    </submittedName>
</protein>
<dbReference type="InterPro" id="IPR036390">
    <property type="entry name" value="WH_DNA-bd_sf"/>
</dbReference>
<organism evidence="2 3">
    <name type="scientific">Roseiarcus fermentans</name>
    <dbReference type="NCBI Taxonomy" id="1473586"/>
    <lineage>
        <taxon>Bacteria</taxon>
        <taxon>Pseudomonadati</taxon>
        <taxon>Pseudomonadota</taxon>
        <taxon>Alphaproteobacteria</taxon>
        <taxon>Hyphomicrobiales</taxon>
        <taxon>Roseiarcaceae</taxon>
        <taxon>Roseiarcus</taxon>
    </lineage>
</organism>
<dbReference type="OrthoDB" id="6331822at2"/>
<dbReference type="SMART" id="SM00347">
    <property type="entry name" value="HTH_MARR"/>
    <property type="match status" value="1"/>
</dbReference>
<proteinExistence type="predicted"/>
<accession>A0A366ED30</accession>
<name>A0A366ED30_9HYPH</name>
<dbReference type="Pfam" id="PF12802">
    <property type="entry name" value="MarR_2"/>
    <property type="match status" value="1"/>
</dbReference>
<dbReference type="SUPFAM" id="SSF46785">
    <property type="entry name" value="Winged helix' DNA-binding domain"/>
    <property type="match status" value="1"/>
</dbReference>
<dbReference type="PANTHER" id="PTHR33164:SF89">
    <property type="entry name" value="MARR FAMILY REGULATORY PROTEIN"/>
    <property type="match status" value="1"/>
</dbReference>
<dbReference type="InterPro" id="IPR000835">
    <property type="entry name" value="HTH_MarR-typ"/>
</dbReference>
<comment type="caution">
    <text evidence="2">The sequence shown here is derived from an EMBL/GenBank/DDBJ whole genome shotgun (WGS) entry which is preliminary data.</text>
</comment>
<gene>
    <name evidence="2" type="ORF">DFR50_1681</name>
</gene>
<evidence type="ECO:0000313" key="3">
    <source>
        <dbReference type="Proteomes" id="UP000253529"/>
    </source>
</evidence>